<dbReference type="SUPFAM" id="SSF52058">
    <property type="entry name" value="L domain-like"/>
    <property type="match status" value="1"/>
</dbReference>
<dbReference type="Gene3D" id="3.80.10.10">
    <property type="entry name" value="Ribonuclease Inhibitor"/>
    <property type="match status" value="1"/>
</dbReference>
<dbReference type="AlphaFoldDB" id="A0A1S3DBK7"/>
<keyword evidence="5" id="KW-0677">Repeat</keyword>
<organism evidence="6 7">
    <name type="scientific">Diaphorina citri</name>
    <name type="common">Asian citrus psyllid</name>
    <dbReference type="NCBI Taxonomy" id="121845"/>
    <lineage>
        <taxon>Eukaryota</taxon>
        <taxon>Metazoa</taxon>
        <taxon>Ecdysozoa</taxon>
        <taxon>Arthropoda</taxon>
        <taxon>Hexapoda</taxon>
        <taxon>Insecta</taxon>
        <taxon>Pterygota</taxon>
        <taxon>Neoptera</taxon>
        <taxon>Paraneoptera</taxon>
        <taxon>Hemiptera</taxon>
        <taxon>Sternorrhyncha</taxon>
        <taxon>Psylloidea</taxon>
        <taxon>Psyllidae</taxon>
        <taxon>Diaphorininae</taxon>
        <taxon>Diaphorina</taxon>
    </lineage>
</organism>
<keyword evidence="4" id="KW-0433">Leucine-rich repeat</keyword>
<name>A0A1S3DBK7_DIACI</name>
<protein>
    <recommendedName>
        <fullName evidence="2">Leucine-rich repeat-containing protein 51</fullName>
    </recommendedName>
</protein>
<dbReference type="PANTHER" id="PTHR46545:SF1">
    <property type="entry name" value="LEUCINE-RICH REPEAT-CONTAINING PROTEIN 51"/>
    <property type="match status" value="1"/>
</dbReference>
<evidence type="ECO:0000256" key="4">
    <source>
        <dbReference type="ARBA" id="ARBA00022614"/>
    </source>
</evidence>
<dbReference type="InterPro" id="IPR001611">
    <property type="entry name" value="Leu-rich_rpt"/>
</dbReference>
<proteinExistence type="predicted"/>
<evidence type="ECO:0000256" key="5">
    <source>
        <dbReference type="ARBA" id="ARBA00022737"/>
    </source>
</evidence>
<dbReference type="RefSeq" id="XP_008478559.2">
    <property type="nucleotide sequence ID" value="XM_008480337.2"/>
</dbReference>
<gene>
    <name evidence="7" type="primary">LOC103515395</name>
</gene>
<dbReference type="Proteomes" id="UP000079169">
    <property type="component" value="Unplaced"/>
</dbReference>
<evidence type="ECO:0000313" key="7">
    <source>
        <dbReference type="RefSeq" id="XP_008478559.2"/>
    </source>
</evidence>
<evidence type="ECO:0000256" key="2">
    <source>
        <dbReference type="ARBA" id="ARBA00014223"/>
    </source>
</evidence>
<keyword evidence="6" id="KW-1185">Reference proteome</keyword>
<reference evidence="7" key="1">
    <citation type="submission" date="2025-08" db="UniProtKB">
        <authorList>
            <consortium name="RefSeq"/>
        </authorList>
    </citation>
    <scope>IDENTIFICATION</scope>
</reference>
<dbReference type="Pfam" id="PF13855">
    <property type="entry name" value="LRR_8"/>
    <property type="match status" value="1"/>
</dbReference>
<keyword evidence="3" id="KW-0963">Cytoplasm</keyword>
<evidence type="ECO:0000256" key="3">
    <source>
        <dbReference type="ARBA" id="ARBA00022490"/>
    </source>
</evidence>
<accession>A0A1S3DBK7</accession>
<dbReference type="GeneID" id="103515395"/>
<evidence type="ECO:0000313" key="6">
    <source>
        <dbReference type="Proteomes" id="UP000079169"/>
    </source>
</evidence>
<dbReference type="KEGG" id="dci:103515395"/>
<dbReference type="InterPro" id="IPR032675">
    <property type="entry name" value="LRR_dom_sf"/>
</dbReference>
<dbReference type="PANTHER" id="PTHR46545">
    <property type="entry name" value="LEUCINE-RICH REPEAT-CONTAINING PROTEIN 51"/>
    <property type="match status" value="1"/>
</dbReference>
<dbReference type="GO" id="GO:0005737">
    <property type="term" value="C:cytoplasm"/>
    <property type="evidence" value="ECO:0007669"/>
    <property type="project" value="UniProtKB-SubCell"/>
</dbReference>
<dbReference type="PROSITE" id="PS51450">
    <property type="entry name" value="LRR"/>
    <property type="match status" value="1"/>
</dbReference>
<dbReference type="PaxDb" id="121845-A0A1S3DBK7"/>
<sequence>MSEYYKTPIDPEFKIPLDLSFQQIQSLDKVAVQKLKPNVHRLGESPPMLVGRYDTRSLWLSHNKISLVYGLDSLVHRTILDPDLIGWIDLSFNNIKNVDKNMFTNFPNLKILYLHKNQIEEYLSVFVLRRVNSLRTLSLYGNPIEKIREYRAVVSTMIPQLVTLDSVFILPSEKQETNALNAEIRSYLLPKYEKLEAATFKRTAVSVESE</sequence>
<evidence type="ECO:0000256" key="1">
    <source>
        <dbReference type="ARBA" id="ARBA00004496"/>
    </source>
</evidence>
<comment type="subcellular location">
    <subcellularLocation>
        <location evidence="1">Cytoplasm</location>
    </subcellularLocation>
</comment>
<dbReference type="STRING" id="121845.A0A1S3DBK7"/>